<feature type="transmembrane region" description="Helical" evidence="7">
    <location>
        <begin position="64"/>
        <end position="86"/>
    </location>
</feature>
<evidence type="ECO:0000256" key="5">
    <source>
        <dbReference type="ARBA" id="ARBA00022989"/>
    </source>
</evidence>
<name>A0A167GGW1_9GAMM</name>
<reference evidence="10 11" key="1">
    <citation type="submission" date="2016-04" db="EMBL/GenBank/DDBJ databases">
        <title>Complete genome sequence of Dokdonella koreensis DS-123T.</title>
        <authorList>
            <person name="Kim J.F."/>
            <person name="Lee H."/>
            <person name="Kwak M.-J."/>
        </authorList>
    </citation>
    <scope>NUCLEOTIDE SEQUENCE [LARGE SCALE GENOMIC DNA]</scope>
    <source>
        <strain evidence="10 11">DS-123</strain>
    </source>
</reference>
<evidence type="ECO:0000313" key="11">
    <source>
        <dbReference type="Proteomes" id="UP000076830"/>
    </source>
</evidence>
<evidence type="ECO:0000256" key="1">
    <source>
        <dbReference type="ARBA" id="ARBA00004651"/>
    </source>
</evidence>
<dbReference type="InterPro" id="IPR017871">
    <property type="entry name" value="ABC_transporter-like_CS"/>
</dbReference>
<evidence type="ECO:0000256" key="7">
    <source>
        <dbReference type="SAM" id="Phobius"/>
    </source>
</evidence>
<evidence type="ECO:0000256" key="4">
    <source>
        <dbReference type="ARBA" id="ARBA00022840"/>
    </source>
</evidence>
<feature type="domain" description="ABC transmembrane type-1" evidence="9">
    <location>
        <begin position="33"/>
        <end position="312"/>
    </location>
</feature>
<dbReference type="AlphaFoldDB" id="A0A167GGW1"/>
<dbReference type="PATRIC" id="fig|1300342.3.peg.496"/>
<evidence type="ECO:0000259" key="9">
    <source>
        <dbReference type="PROSITE" id="PS50929"/>
    </source>
</evidence>
<keyword evidence="11" id="KW-1185">Reference proteome</keyword>
<dbReference type="KEGG" id="dko:I596_507"/>
<keyword evidence="3" id="KW-0547">Nucleotide-binding</keyword>
<keyword evidence="6 7" id="KW-0472">Membrane</keyword>
<feature type="domain" description="ABC transporter" evidence="8">
    <location>
        <begin position="347"/>
        <end position="583"/>
    </location>
</feature>
<dbReference type="GO" id="GO:0005524">
    <property type="term" value="F:ATP binding"/>
    <property type="evidence" value="ECO:0007669"/>
    <property type="project" value="UniProtKB-KW"/>
</dbReference>
<comment type="subcellular location">
    <subcellularLocation>
        <location evidence="1">Cell membrane</location>
        <topology evidence="1">Multi-pass membrane protein</topology>
    </subcellularLocation>
</comment>
<dbReference type="InterPro" id="IPR036640">
    <property type="entry name" value="ABC1_TM_sf"/>
</dbReference>
<dbReference type="GO" id="GO:0015421">
    <property type="term" value="F:ABC-type oligopeptide transporter activity"/>
    <property type="evidence" value="ECO:0007669"/>
    <property type="project" value="TreeGrafter"/>
</dbReference>
<dbReference type="GO" id="GO:0016887">
    <property type="term" value="F:ATP hydrolysis activity"/>
    <property type="evidence" value="ECO:0007669"/>
    <property type="project" value="InterPro"/>
</dbReference>
<dbReference type="Proteomes" id="UP000076830">
    <property type="component" value="Chromosome"/>
</dbReference>
<feature type="transmembrane region" description="Helical" evidence="7">
    <location>
        <begin position="29"/>
        <end position="52"/>
    </location>
</feature>
<dbReference type="InterPro" id="IPR003439">
    <property type="entry name" value="ABC_transporter-like_ATP-bd"/>
</dbReference>
<dbReference type="STRING" id="1300342.I596_507"/>
<keyword evidence="2 7" id="KW-0812">Transmembrane</keyword>
<feature type="transmembrane region" description="Helical" evidence="7">
    <location>
        <begin position="251"/>
        <end position="273"/>
    </location>
</feature>
<dbReference type="Pfam" id="PF00005">
    <property type="entry name" value="ABC_tran"/>
    <property type="match status" value="1"/>
</dbReference>
<dbReference type="Gene3D" id="3.40.50.300">
    <property type="entry name" value="P-loop containing nucleotide triphosphate hydrolases"/>
    <property type="match status" value="1"/>
</dbReference>
<feature type="transmembrane region" description="Helical" evidence="7">
    <location>
        <begin position="169"/>
        <end position="188"/>
    </location>
</feature>
<dbReference type="SUPFAM" id="SSF90123">
    <property type="entry name" value="ABC transporter transmembrane region"/>
    <property type="match status" value="1"/>
</dbReference>
<dbReference type="NCBIfam" id="TIGR02204">
    <property type="entry name" value="MsbA_rel"/>
    <property type="match status" value="1"/>
</dbReference>
<evidence type="ECO:0000256" key="6">
    <source>
        <dbReference type="ARBA" id="ARBA00023136"/>
    </source>
</evidence>
<evidence type="ECO:0000256" key="2">
    <source>
        <dbReference type="ARBA" id="ARBA00022692"/>
    </source>
</evidence>
<dbReference type="PANTHER" id="PTHR43394">
    <property type="entry name" value="ATP-DEPENDENT PERMEASE MDL1, MITOCHONDRIAL"/>
    <property type="match status" value="1"/>
</dbReference>
<dbReference type="PROSITE" id="PS50893">
    <property type="entry name" value="ABC_TRANSPORTER_2"/>
    <property type="match status" value="1"/>
</dbReference>
<dbReference type="PROSITE" id="PS00211">
    <property type="entry name" value="ABC_TRANSPORTER_1"/>
    <property type="match status" value="1"/>
</dbReference>
<dbReference type="EMBL" id="CP015249">
    <property type="protein sequence ID" value="ANB16544.1"/>
    <property type="molecule type" value="Genomic_DNA"/>
</dbReference>
<dbReference type="GO" id="GO:0005886">
    <property type="term" value="C:plasma membrane"/>
    <property type="evidence" value="ECO:0007669"/>
    <property type="project" value="UniProtKB-SubCell"/>
</dbReference>
<dbReference type="FunFam" id="3.40.50.300:FF:000218">
    <property type="entry name" value="Multidrug ABC transporter ATP-binding protein"/>
    <property type="match status" value="1"/>
</dbReference>
<dbReference type="GO" id="GO:0090374">
    <property type="term" value="P:oligopeptide export from mitochondrion"/>
    <property type="evidence" value="ECO:0007669"/>
    <property type="project" value="TreeGrafter"/>
</dbReference>
<dbReference type="InterPro" id="IPR027417">
    <property type="entry name" value="P-loop_NTPase"/>
</dbReference>
<dbReference type="RefSeq" id="WP_067643620.1">
    <property type="nucleotide sequence ID" value="NZ_CP015249.1"/>
</dbReference>
<proteinExistence type="predicted"/>
<dbReference type="SMART" id="SM00382">
    <property type="entry name" value="AAA"/>
    <property type="match status" value="1"/>
</dbReference>
<organism evidence="10 11">
    <name type="scientific">Dokdonella koreensis DS-123</name>
    <dbReference type="NCBI Taxonomy" id="1300342"/>
    <lineage>
        <taxon>Bacteria</taxon>
        <taxon>Pseudomonadati</taxon>
        <taxon>Pseudomonadota</taxon>
        <taxon>Gammaproteobacteria</taxon>
        <taxon>Lysobacterales</taxon>
        <taxon>Rhodanobacteraceae</taxon>
        <taxon>Dokdonella</taxon>
    </lineage>
</organism>
<dbReference type="PROSITE" id="PS50929">
    <property type="entry name" value="ABC_TM1F"/>
    <property type="match status" value="1"/>
</dbReference>
<sequence length="595" mass="63763">MSSSSAAPPRKFGTYRRLLPYLREQRGLIAGWLVFLAISSAATLALPAAARFMIDRGFSQTDPALLNAAFIGLFAVAVVMAIAGAARFYCVTLLGERIAAALRARLYTHLLTLDQAFFERTRSGELVSRLAADTELVQTVVGSTLSLSLRSVVMLVGSTTMLIVTSPRLAGLTALVIPAVIVPIVFLGRRVERLSRESQDRIADASAVASESLNAIHTIQAYTREPREAERYGDAVRHALATARRRIGTTALLTALVILLSFGAITLVLWAGAHAVIAGDMNAGVLAQFVLYAVVAAGSVGGLTEVWGELLRCAGALGRISELLDTPAAIRSPAAPRRLPQPVRGALAFESVGFRYPSRPDRPAIEDLSLRIEPGETVALVGPSGAGKTTLFQLLQRFHDPQHGRITIDGVDLRELDLADLRACYALVPQDPVLFGASAADNIRFGRLDADEAAMIAAARAAEASEFLEKLPERYATYLGERGVRLSGGQQQRVAIARAVLRDAPILLLDEATSSLDAQSERLVQQALDRLMRNRTTLVIAHRLATVQQADRIVVLDGGRIVAQGRHTELIAQGGLYAELARLQFDVAPAAPADA</sequence>
<dbReference type="Pfam" id="PF00664">
    <property type="entry name" value="ABC_membrane"/>
    <property type="match status" value="1"/>
</dbReference>
<dbReference type="PANTHER" id="PTHR43394:SF1">
    <property type="entry name" value="ATP-BINDING CASSETTE SUB-FAMILY B MEMBER 10, MITOCHONDRIAL"/>
    <property type="match status" value="1"/>
</dbReference>
<feature type="transmembrane region" description="Helical" evidence="7">
    <location>
        <begin position="285"/>
        <end position="303"/>
    </location>
</feature>
<dbReference type="InterPro" id="IPR011918">
    <property type="entry name" value="ABC_MsbA_ATP-bd"/>
</dbReference>
<keyword evidence="4" id="KW-0067">ATP-binding</keyword>
<dbReference type="SUPFAM" id="SSF52540">
    <property type="entry name" value="P-loop containing nucleoside triphosphate hydrolases"/>
    <property type="match status" value="1"/>
</dbReference>
<keyword evidence="5 7" id="KW-1133">Transmembrane helix</keyword>
<evidence type="ECO:0000256" key="3">
    <source>
        <dbReference type="ARBA" id="ARBA00022741"/>
    </source>
</evidence>
<dbReference type="OrthoDB" id="9806127at2"/>
<dbReference type="Gene3D" id="1.20.1560.10">
    <property type="entry name" value="ABC transporter type 1, transmembrane domain"/>
    <property type="match status" value="1"/>
</dbReference>
<dbReference type="CDD" id="cd18575">
    <property type="entry name" value="ABC_6TM_bac_exporter_ABCB8_10_like"/>
    <property type="match status" value="1"/>
</dbReference>
<dbReference type="InterPro" id="IPR011527">
    <property type="entry name" value="ABC1_TM_dom"/>
</dbReference>
<evidence type="ECO:0000259" key="8">
    <source>
        <dbReference type="PROSITE" id="PS50893"/>
    </source>
</evidence>
<accession>A0A167GGW1</accession>
<gene>
    <name evidence="10" type="ORF">I596_507</name>
</gene>
<evidence type="ECO:0000313" key="10">
    <source>
        <dbReference type="EMBL" id="ANB16544.1"/>
    </source>
</evidence>
<dbReference type="InterPro" id="IPR039421">
    <property type="entry name" value="Type_1_exporter"/>
</dbReference>
<dbReference type="InterPro" id="IPR003593">
    <property type="entry name" value="AAA+_ATPase"/>
</dbReference>
<protein>
    <submittedName>
        <fullName evidence="10">ABC transporter permease</fullName>
    </submittedName>
</protein>